<dbReference type="GO" id="GO:0016020">
    <property type="term" value="C:membrane"/>
    <property type="evidence" value="ECO:0007669"/>
    <property type="project" value="GOC"/>
</dbReference>
<name>A0A3B1C0T6_9ZZZZ</name>
<accession>A0A3B1C0T6</accession>
<proteinExistence type="predicted"/>
<feature type="transmembrane region" description="Helical" evidence="1">
    <location>
        <begin position="6"/>
        <end position="24"/>
    </location>
</feature>
<evidence type="ECO:0000259" key="2">
    <source>
        <dbReference type="SMART" id="SM01259"/>
    </source>
</evidence>
<dbReference type="InterPro" id="IPR011499">
    <property type="entry name" value="Lipid_A_biosynth_N"/>
</dbReference>
<dbReference type="GO" id="GO:0008915">
    <property type="term" value="F:lipid-A-disaccharide synthase activity"/>
    <property type="evidence" value="ECO:0007669"/>
    <property type="project" value="InterPro"/>
</dbReference>
<dbReference type="AlphaFoldDB" id="A0A3B1C0T6"/>
<dbReference type="Gene3D" id="1.20.1280.290">
    <property type="match status" value="1"/>
</dbReference>
<dbReference type="PIRSF" id="PIRSF028440">
    <property type="entry name" value="UCP_LAB_N"/>
    <property type="match status" value="1"/>
</dbReference>
<keyword evidence="1" id="KW-1133">Transmembrane helix</keyword>
<evidence type="ECO:0000313" key="3">
    <source>
        <dbReference type="EMBL" id="VAX20361.1"/>
    </source>
</evidence>
<dbReference type="InterPro" id="IPR014546">
    <property type="entry name" value="UCP028440_lipidA_biosyn"/>
</dbReference>
<gene>
    <name evidence="3" type="ORF">MNBD_NITROSPINAE01-1917</name>
</gene>
<organism evidence="3">
    <name type="scientific">hydrothermal vent metagenome</name>
    <dbReference type="NCBI Taxonomy" id="652676"/>
    <lineage>
        <taxon>unclassified sequences</taxon>
        <taxon>metagenomes</taxon>
        <taxon>ecological metagenomes</taxon>
    </lineage>
</organism>
<feature type="domain" description="Lipid A biosynthesis N-terminal" evidence="2">
    <location>
        <begin position="10"/>
        <end position="81"/>
    </location>
</feature>
<dbReference type="Pfam" id="PF07578">
    <property type="entry name" value="LAB_N"/>
    <property type="match status" value="1"/>
</dbReference>
<sequence length="91" mass="10421">MTEEHMWIALGFAAQAMFSMRFIVQWIATEKAKRSVIPMAFWYLSVSGGILLLTYAIHRMDPVFIVGQAAGLFVYSRNIYIIKSKKMDELA</sequence>
<feature type="transmembrane region" description="Helical" evidence="1">
    <location>
        <begin position="63"/>
        <end position="82"/>
    </location>
</feature>
<protein>
    <recommendedName>
        <fullName evidence="2">Lipid A biosynthesis N-terminal domain-containing protein</fullName>
    </recommendedName>
</protein>
<feature type="transmembrane region" description="Helical" evidence="1">
    <location>
        <begin position="36"/>
        <end position="57"/>
    </location>
</feature>
<reference evidence="3" key="1">
    <citation type="submission" date="2018-06" db="EMBL/GenBank/DDBJ databases">
        <authorList>
            <person name="Zhirakovskaya E."/>
        </authorList>
    </citation>
    <scope>NUCLEOTIDE SEQUENCE</scope>
</reference>
<evidence type="ECO:0000256" key="1">
    <source>
        <dbReference type="SAM" id="Phobius"/>
    </source>
</evidence>
<dbReference type="GO" id="GO:0009245">
    <property type="term" value="P:lipid A biosynthetic process"/>
    <property type="evidence" value="ECO:0007669"/>
    <property type="project" value="InterPro"/>
</dbReference>
<keyword evidence="1" id="KW-0472">Membrane</keyword>
<keyword evidence="1" id="KW-0812">Transmembrane</keyword>
<dbReference type="SMART" id="SM01259">
    <property type="entry name" value="LAB_N"/>
    <property type="match status" value="1"/>
</dbReference>
<dbReference type="EMBL" id="UOGC01000104">
    <property type="protein sequence ID" value="VAX20361.1"/>
    <property type="molecule type" value="Genomic_DNA"/>
</dbReference>